<gene>
    <name evidence="1" type="primary">28955427</name>
</gene>
<organism evidence="1 2">
    <name type="scientific">Fusarium oxysporum (strain Fo5176)</name>
    <name type="common">Fusarium vascular wilt</name>
    <dbReference type="NCBI Taxonomy" id="660025"/>
    <lineage>
        <taxon>Eukaryota</taxon>
        <taxon>Fungi</taxon>
        <taxon>Dikarya</taxon>
        <taxon>Ascomycota</taxon>
        <taxon>Pezizomycotina</taxon>
        <taxon>Sordariomycetes</taxon>
        <taxon>Hypocreomycetidae</taxon>
        <taxon>Hypocreales</taxon>
        <taxon>Nectriaceae</taxon>
        <taxon>Fusarium</taxon>
        <taxon>Fusarium oxysporum species complex</taxon>
    </lineage>
</organism>
<dbReference type="Gene3D" id="2.40.70.10">
    <property type="entry name" value="Acid Proteases"/>
    <property type="match status" value="1"/>
</dbReference>
<reference evidence="2" key="1">
    <citation type="journal article" date="2012" name="Mol. Plant Microbe Interact.">
        <title>A highly conserved effector in Fusarium oxysporum is required for full virulence on Arabidopsis.</title>
        <authorList>
            <person name="Thatcher L.F."/>
            <person name="Gardiner D.M."/>
            <person name="Kazan K."/>
            <person name="Manners J."/>
        </authorList>
    </citation>
    <scope>NUCLEOTIDE SEQUENCE [LARGE SCALE GENOMIC DNA]</scope>
    <source>
        <strain evidence="2">Fo5176</strain>
    </source>
</reference>
<dbReference type="VEuPathDB" id="FungiDB:FOXG_14243"/>
<proteinExistence type="predicted"/>
<name>A0A0D2YD61_FUSOF</name>
<reference evidence="1" key="2">
    <citation type="submission" date="2025-08" db="UniProtKB">
        <authorList>
            <consortium name="EnsemblFungi"/>
        </authorList>
    </citation>
    <scope>IDENTIFICATION</scope>
    <source>
        <strain evidence="1">4287 / CBS 123668 / FGSC 9935 / NRRL 34936</strain>
    </source>
</reference>
<evidence type="ECO:0000313" key="2">
    <source>
        <dbReference type="Proteomes" id="UP000002489"/>
    </source>
</evidence>
<dbReference type="InterPro" id="IPR021109">
    <property type="entry name" value="Peptidase_aspartic_dom_sf"/>
</dbReference>
<sequence length="112" mass="12326">MADVYLIIIVGTGVPSTSISVNGSIIKLSGNEAVADTRTTLIFVPDEVCKALYNAIPRATYDSTQQGYIFPTSIRVEDLPEFKVVIRDRQFVIQPEDLAFAPIDNDNWYGGV</sequence>
<protein>
    <submittedName>
        <fullName evidence="1">Uncharacterized protein</fullName>
    </submittedName>
</protein>
<dbReference type="PROSITE" id="PS51767">
    <property type="entry name" value="PEPTIDASE_A1"/>
    <property type="match status" value="1"/>
</dbReference>
<dbReference type="Proteomes" id="UP000002489">
    <property type="component" value="Unassembled WGS sequence"/>
</dbReference>
<dbReference type="InterPro" id="IPR033121">
    <property type="entry name" value="PEPTIDASE_A1"/>
</dbReference>
<dbReference type="Pfam" id="PF00026">
    <property type="entry name" value="Asp"/>
    <property type="match status" value="1"/>
</dbReference>
<accession>A0A0D2YD61</accession>
<dbReference type="SUPFAM" id="SSF50630">
    <property type="entry name" value="Acid proteases"/>
    <property type="match status" value="1"/>
</dbReference>
<dbReference type="EnsemblFungi" id="FOXG_14243T0">
    <property type="protein sequence ID" value="FOXG_14243P0"/>
    <property type="gene ID" value="FOXG_14243"/>
</dbReference>
<dbReference type="AlphaFoldDB" id="A0A0D2YD61"/>
<evidence type="ECO:0000313" key="1">
    <source>
        <dbReference type="EnsemblFungi" id="FOXG_14243P0"/>
    </source>
</evidence>